<evidence type="ECO:0000313" key="7">
    <source>
        <dbReference type="Proteomes" id="UP000685013"/>
    </source>
</evidence>
<protein>
    <submittedName>
        <fullName evidence="6">Exopolygalacturonase</fullName>
    </submittedName>
</protein>
<evidence type="ECO:0000256" key="1">
    <source>
        <dbReference type="ARBA" id="ARBA00004613"/>
    </source>
</evidence>
<sequence>MSLISSETGCVVFITILLCLYQSYAQSKVFDIMQYGATPDERTDSTKGLSMAWRDACVNKGGGVVLVPSIGRFLVLPVLLQGPCNGLIQLQINGDLLASSDKAFATGYSWFKFYRVTNLVIQGLGRFLGQGETAWPYNTCKHGPCTRLPISVSRIQIKDVRYENIRGTSAKQLAVTLNCSQVVPCQGIVLNNINLAFNGSVSSTSICQNIQGSASGPQLPPSCL</sequence>
<keyword evidence="5" id="KW-0732">Signal</keyword>
<organism evidence="6 7">
    <name type="scientific">Cucurbita argyrosperma subsp. sororia</name>
    <dbReference type="NCBI Taxonomy" id="37648"/>
    <lineage>
        <taxon>Eukaryota</taxon>
        <taxon>Viridiplantae</taxon>
        <taxon>Streptophyta</taxon>
        <taxon>Embryophyta</taxon>
        <taxon>Tracheophyta</taxon>
        <taxon>Spermatophyta</taxon>
        <taxon>Magnoliopsida</taxon>
        <taxon>eudicotyledons</taxon>
        <taxon>Gunneridae</taxon>
        <taxon>Pentapetalae</taxon>
        <taxon>rosids</taxon>
        <taxon>fabids</taxon>
        <taxon>Cucurbitales</taxon>
        <taxon>Cucurbitaceae</taxon>
        <taxon>Cucurbiteae</taxon>
        <taxon>Cucurbita</taxon>
    </lineage>
</organism>
<evidence type="ECO:0000256" key="2">
    <source>
        <dbReference type="ARBA" id="ARBA00022525"/>
    </source>
</evidence>
<dbReference type="GO" id="GO:0005975">
    <property type="term" value="P:carbohydrate metabolic process"/>
    <property type="evidence" value="ECO:0007669"/>
    <property type="project" value="InterPro"/>
</dbReference>
<feature type="signal peptide" evidence="5">
    <location>
        <begin position="1"/>
        <end position="25"/>
    </location>
</feature>
<dbReference type="Proteomes" id="UP000685013">
    <property type="component" value="Chromosome 16"/>
</dbReference>
<dbReference type="InterPro" id="IPR000743">
    <property type="entry name" value="Glyco_hydro_28"/>
</dbReference>
<comment type="similarity">
    <text evidence="4">Belongs to the glycosyl hydrolase 28 family.</text>
</comment>
<proteinExistence type="inferred from homology"/>
<evidence type="ECO:0000256" key="5">
    <source>
        <dbReference type="SAM" id="SignalP"/>
    </source>
</evidence>
<keyword evidence="7" id="KW-1185">Reference proteome</keyword>
<comment type="subcellular location">
    <subcellularLocation>
        <location evidence="1">Secreted</location>
    </subcellularLocation>
</comment>
<dbReference type="GO" id="GO:0005576">
    <property type="term" value="C:extracellular region"/>
    <property type="evidence" value="ECO:0007669"/>
    <property type="project" value="UniProtKB-SubCell"/>
</dbReference>
<keyword evidence="4" id="KW-0378">Hydrolase</keyword>
<gene>
    <name evidence="6" type="primary">PG2C</name>
    <name evidence="6" type="ORF">SDJN03_25065</name>
</gene>
<keyword evidence="3" id="KW-0961">Cell wall biogenesis/degradation</keyword>
<feature type="chain" id="PRO_5043742202" evidence="5">
    <location>
        <begin position="26"/>
        <end position="224"/>
    </location>
</feature>
<evidence type="ECO:0000313" key="6">
    <source>
        <dbReference type="EMBL" id="KAG6577491.1"/>
    </source>
</evidence>
<evidence type="ECO:0000256" key="4">
    <source>
        <dbReference type="RuleBase" id="RU361169"/>
    </source>
</evidence>
<keyword evidence="4" id="KW-0326">Glycosidase</keyword>
<comment type="caution">
    <text evidence="6">The sequence shown here is derived from an EMBL/GenBank/DDBJ whole genome shotgun (WGS) entry which is preliminary data.</text>
</comment>
<dbReference type="GO" id="GO:0071555">
    <property type="term" value="P:cell wall organization"/>
    <property type="evidence" value="ECO:0007669"/>
    <property type="project" value="UniProtKB-KW"/>
</dbReference>
<dbReference type="EMBL" id="JAGKQH010000016">
    <property type="protein sequence ID" value="KAG6577491.1"/>
    <property type="molecule type" value="Genomic_DNA"/>
</dbReference>
<accession>A0AAV6MAW7</accession>
<dbReference type="GO" id="GO:0004650">
    <property type="term" value="F:polygalacturonase activity"/>
    <property type="evidence" value="ECO:0007669"/>
    <property type="project" value="InterPro"/>
</dbReference>
<feature type="non-terminal residue" evidence="6">
    <location>
        <position position="1"/>
    </location>
</feature>
<dbReference type="PANTHER" id="PTHR31375">
    <property type="match status" value="1"/>
</dbReference>
<evidence type="ECO:0000256" key="3">
    <source>
        <dbReference type="ARBA" id="ARBA00023316"/>
    </source>
</evidence>
<dbReference type="Pfam" id="PF00295">
    <property type="entry name" value="Glyco_hydro_28"/>
    <property type="match status" value="1"/>
</dbReference>
<name>A0AAV6MAW7_9ROSI</name>
<reference evidence="6 7" key="1">
    <citation type="journal article" date="2021" name="Hortic Res">
        <title>The domestication of Cucurbita argyrosperma as revealed by the genome of its wild relative.</title>
        <authorList>
            <person name="Barrera-Redondo J."/>
            <person name="Sanchez-de la Vega G."/>
            <person name="Aguirre-Liguori J.A."/>
            <person name="Castellanos-Morales G."/>
            <person name="Gutierrez-Guerrero Y.T."/>
            <person name="Aguirre-Dugua X."/>
            <person name="Aguirre-Planter E."/>
            <person name="Tenaillon M.I."/>
            <person name="Lira-Saade R."/>
            <person name="Eguiarte L.E."/>
        </authorList>
    </citation>
    <scope>NUCLEOTIDE SEQUENCE [LARGE SCALE GENOMIC DNA]</scope>
    <source>
        <strain evidence="6">JBR-2021</strain>
    </source>
</reference>
<keyword evidence="2" id="KW-0964">Secreted</keyword>
<dbReference type="AlphaFoldDB" id="A0AAV6MAW7"/>